<gene>
    <name evidence="2" type="ORF">MCOR_16323</name>
</gene>
<feature type="region of interest" description="Disordered" evidence="1">
    <location>
        <begin position="1"/>
        <end position="23"/>
    </location>
</feature>
<protein>
    <submittedName>
        <fullName evidence="2">Uncharacterized protein</fullName>
    </submittedName>
</protein>
<feature type="compositionally biased region" description="Basic residues" evidence="1">
    <location>
        <begin position="1"/>
        <end position="17"/>
    </location>
</feature>
<accession>A0A6J8BE58</accession>
<feature type="region of interest" description="Disordered" evidence="1">
    <location>
        <begin position="112"/>
        <end position="164"/>
    </location>
</feature>
<organism evidence="2 3">
    <name type="scientific">Mytilus coruscus</name>
    <name type="common">Sea mussel</name>
    <dbReference type="NCBI Taxonomy" id="42192"/>
    <lineage>
        <taxon>Eukaryota</taxon>
        <taxon>Metazoa</taxon>
        <taxon>Spiralia</taxon>
        <taxon>Lophotrochozoa</taxon>
        <taxon>Mollusca</taxon>
        <taxon>Bivalvia</taxon>
        <taxon>Autobranchia</taxon>
        <taxon>Pteriomorphia</taxon>
        <taxon>Mytilida</taxon>
        <taxon>Mytiloidea</taxon>
        <taxon>Mytilidae</taxon>
        <taxon>Mytilinae</taxon>
        <taxon>Mytilus</taxon>
    </lineage>
</organism>
<reference evidence="2 3" key="1">
    <citation type="submission" date="2020-06" db="EMBL/GenBank/DDBJ databases">
        <authorList>
            <person name="Li R."/>
            <person name="Bekaert M."/>
        </authorList>
    </citation>
    <scope>NUCLEOTIDE SEQUENCE [LARGE SCALE GENOMIC DNA]</scope>
    <source>
        <strain evidence="3">wild</strain>
    </source>
</reference>
<feature type="region of interest" description="Disordered" evidence="1">
    <location>
        <begin position="60"/>
        <end position="80"/>
    </location>
</feature>
<dbReference type="Proteomes" id="UP000507470">
    <property type="component" value="Unassembled WGS sequence"/>
</dbReference>
<evidence type="ECO:0000256" key="1">
    <source>
        <dbReference type="SAM" id="MobiDB-lite"/>
    </source>
</evidence>
<name>A0A6J8BE58_MYTCO</name>
<dbReference type="EMBL" id="CACVKT020002884">
    <property type="protein sequence ID" value="CAC5380357.1"/>
    <property type="molecule type" value="Genomic_DNA"/>
</dbReference>
<proteinExistence type="predicted"/>
<evidence type="ECO:0000313" key="2">
    <source>
        <dbReference type="EMBL" id="CAC5380357.1"/>
    </source>
</evidence>
<sequence>MEQPVRRKKKYSKKKSSWKSPFSLPSTLQTRTLSLKSLSKMKHTKVEPAKSSTTIARLNDSFTSRDFATTDHDVTSDSNGENFMDAEILHLPAIDHKPRLVSAAPKRENTYRMDKKVYEDSGISADESALSSDDTRYPLPDIVENSDQNKPGQLKPPPRRQPWH</sequence>
<keyword evidence="3" id="KW-1185">Reference proteome</keyword>
<dbReference type="AlphaFoldDB" id="A0A6J8BE58"/>
<evidence type="ECO:0000313" key="3">
    <source>
        <dbReference type="Proteomes" id="UP000507470"/>
    </source>
</evidence>